<dbReference type="RefSeq" id="WP_149098930.1">
    <property type="nucleotide sequence ID" value="NZ_BMMG01000004.1"/>
</dbReference>
<evidence type="ECO:0000256" key="1">
    <source>
        <dbReference type="SAM" id="MobiDB-lite"/>
    </source>
</evidence>
<dbReference type="OrthoDB" id="894369at2"/>
<feature type="chain" id="PRO_5024338005" description="Entericidin" evidence="2">
    <location>
        <begin position="21"/>
        <end position="75"/>
    </location>
</feature>
<dbReference type="PROSITE" id="PS51257">
    <property type="entry name" value="PROKAR_LIPOPROTEIN"/>
    <property type="match status" value="1"/>
</dbReference>
<evidence type="ECO:0000313" key="5">
    <source>
        <dbReference type="Proteomes" id="UP000323866"/>
    </source>
</evidence>
<feature type="signal peptide" evidence="2">
    <location>
        <begin position="1"/>
        <end position="20"/>
    </location>
</feature>
<name>A0A5M8QEB8_9BACT</name>
<keyword evidence="6" id="KW-1185">Reference proteome</keyword>
<sequence length="75" mass="7587">MKHIMPFFAACALFAGVACSTYTSNTDPNDLGSGNALAEEVTTTTPEVEAPAPATPAPADTVKADAAAHQTEAAH</sequence>
<dbReference type="EMBL" id="VKKZ01000021">
    <property type="protein sequence ID" value="KAA6433270.1"/>
    <property type="molecule type" value="Genomic_DNA"/>
</dbReference>
<reference evidence="3 5" key="2">
    <citation type="submission" date="2019-09" db="EMBL/GenBank/DDBJ databases">
        <title>A bacterium isolated from glacier soil.</title>
        <authorList>
            <person name="Liu Q."/>
        </authorList>
    </citation>
    <scope>NUCLEOTIDE SEQUENCE [LARGE SCALE GENOMIC DNA]</scope>
    <source>
        <strain evidence="3 5">MDT1-10-3</strain>
    </source>
</reference>
<evidence type="ECO:0000256" key="2">
    <source>
        <dbReference type="SAM" id="SignalP"/>
    </source>
</evidence>
<feature type="compositionally biased region" description="Low complexity" evidence="1">
    <location>
        <begin position="38"/>
        <end position="75"/>
    </location>
</feature>
<organism evidence="3 5">
    <name type="scientific">Rufibacter glacialis</name>
    <dbReference type="NCBI Taxonomy" id="1259555"/>
    <lineage>
        <taxon>Bacteria</taxon>
        <taxon>Pseudomonadati</taxon>
        <taxon>Bacteroidota</taxon>
        <taxon>Cytophagia</taxon>
        <taxon>Cytophagales</taxon>
        <taxon>Hymenobacteraceae</taxon>
        <taxon>Rufibacter</taxon>
    </lineage>
</organism>
<reference evidence="3 5" key="1">
    <citation type="submission" date="2019-07" db="EMBL/GenBank/DDBJ databases">
        <authorList>
            <person name="Qu J.-H."/>
        </authorList>
    </citation>
    <scope>NUCLEOTIDE SEQUENCE [LARGE SCALE GENOMIC DNA]</scope>
    <source>
        <strain evidence="3 5">MDT1-10-3</strain>
    </source>
</reference>
<gene>
    <name evidence="4" type="ORF">ACD591_06300</name>
    <name evidence="3" type="ORF">FOE74_12350</name>
</gene>
<comment type="caution">
    <text evidence="3">The sequence shown here is derived from an EMBL/GenBank/DDBJ whole genome shotgun (WGS) entry which is preliminary data.</text>
</comment>
<dbReference type="Proteomes" id="UP000323866">
    <property type="component" value="Unassembled WGS sequence"/>
</dbReference>
<proteinExistence type="predicted"/>
<dbReference type="Proteomes" id="UP001570846">
    <property type="component" value="Unassembled WGS sequence"/>
</dbReference>
<accession>A0A5M8QEB8</accession>
<keyword evidence="2" id="KW-0732">Signal</keyword>
<evidence type="ECO:0000313" key="3">
    <source>
        <dbReference type="EMBL" id="KAA6433270.1"/>
    </source>
</evidence>
<feature type="region of interest" description="Disordered" evidence="1">
    <location>
        <begin position="25"/>
        <end position="75"/>
    </location>
</feature>
<evidence type="ECO:0000313" key="4">
    <source>
        <dbReference type="EMBL" id="MFA1770895.1"/>
    </source>
</evidence>
<evidence type="ECO:0000313" key="6">
    <source>
        <dbReference type="Proteomes" id="UP001570846"/>
    </source>
</evidence>
<protein>
    <recommendedName>
        <fullName evidence="7">Entericidin</fullName>
    </recommendedName>
</protein>
<dbReference type="AlphaFoldDB" id="A0A5M8QEB8"/>
<evidence type="ECO:0008006" key="7">
    <source>
        <dbReference type="Google" id="ProtNLM"/>
    </source>
</evidence>
<reference evidence="4 6" key="3">
    <citation type="submission" date="2024-08" db="EMBL/GenBank/DDBJ databases">
        <authorList>
            <person name="Wei W."/>
        </authorList>
    </citation>
    <scope>NUCLEOTIDE SEQUENCE [LARGE SCALE GENOMIC DNA]</scope>
    <source>
        <strain evidence="4 6">XU2</strain>
    </source>
</reference>
<dbReference type="EMBL" id="JBGOGF010000003">
    <property type="protein sequence ID" value="MFA1770895.1"/>
    <property type="molecule type" value="Genomic_DNA"/>
</dbReference>